<dbReference type="PANTHER" id="PTHR46268">
    <property type="entry name" value="STRESS RESPONSE PROTEIN NHAX"/>
    <property type="match status" value="1"/>
</dbReference>
<dbReference type="PRINTS" id="PR01438">
    <property type="entry name" value="UNVRSLSTRESS"/>
</dbReference>
<dbReference type="Gene3D" id="3.40.50.620">
    <property type="entry name" value="HUPs"/>
    <property type="match status" value="2"/>
</dbReference>
<name>A0A7C4AJB5_9BACT</name>
<feature type="domain" description="UspA" evidence="2">
    <location>
        <begin position="148"/>
        <end position="278"/>
    </location>
</feature>
<reference evidence="3" key="1">
    <citation type="journal article" date="2020" name="mSystems">
        <title>Genome- and Community-Level Interaction Insights into Carbon Utilization and Element Cycling Functions of Hydrothermarchaeota in Hydrothermal Sediment.</title>
        <authorList>
            <person name="Zhou Z."/>
            <person name="Liu Y."/>
            <person name="Xu W."/>
            <person name="Pan J."/>
            <person name="Luo Z.H."/>
            <person name="Li M."/>
        </authorList>
    </citation>
    <scope>NUCLEOTIDE SEQUENCE [LARGE SCALE GENOMIC DNA]</scope>
    <source>
        <strain evidence="3">SpSt-788</strain>
    </source>
</reference>
<comment type="caution">
    <text evidence="3">The sequence shown here is derived from an EMBL/GenBank/DDBJ whole genome shotgun (WGS) entry which is preliminary data.</text>
</comment>
<dbReference type="AlphaFoldDB" id="A0A7C4AJB5"/>
<evidence type="ECO:0000256" key="1">
    <source>
        <dbReference type="ARBA" id="ARBA00008791"/>
    </source>
</evidence>
<dbReference type="InterPro" id="IPR014729">
    <property type="entry name" value="Rossmann-like_a/b/a_fold"/>
</dbReference>
<dbReference type="PANTHER" id="PTHR46268:SF6">
    <property type="entry name" value="UNIVERSAL STRESS PROTEIN UP12"/>
    <property type="match status" value="1"/>
</dbReference>
<evidence type="ECO:0000313" key="3">
    <source>
        <dbReference type="EMBL" id="HGG99472.1"/>
    </source>
</evidence>
<dbReference type="InterPro" id="IPR006015">
    <property type="entry name" value="Universal_stress_UspA"/>
</dbReference>
<comment type="similarity">
    <text evidence="1">Belongs to the universal stress protein A family.</text>
</comment>
<proteinExistence type="inferred from homology"/>
<dbReference type="Pfam" id="PF00582">
    <property type="entry name" value="Usp"/>
    <property type="match status" value="1"/>
</dbReference>
<dbReference type="SUPFAM" id="SSF52402">
    <property type="entry name" value="Adenine nucleotide alpha hydrolases-like"/>
    <property type="match status" value="2"/>
</dbReference>
<protein>
    <submittedName>
        <fullName evidence="3">Universal stress protein</fullName>
    </submittedName>
</protein>
<accession>A0A7C4AJB5</accession>
<gene>
    <name evidence="3" type="ORF">ENV75_03340</name>
</gene>
<evidence type="ECO:0000259" key="2">
    <source>
        <dbReference type="Pfam" id="PF00582"/>
    </source>
</evidence>
<dbReference type="EMBL" id="DTHO01000033">
    <property type="protein sequence ID" value="HGG99472.1"/>
    <property type="molecule type" value="Genomic_DNA"/>
</dbReference>
<organism evidence="3">
    <name type="scientific">Thermodesulfovibrio aggregans</name>
    <dbReference type="NCBI Taxonomy" id="86166"/>
    <lineage>
        <taxon>Bacteria</taxon>
        <taxon>Pseudomonadati</taxon>
        <taxon>Nitrospirota</taxon>
        <taxon>Thermodesulfovibrionia</taxon>
        <taxon>Thermodesulfovibrionales</taxon>
        <taxon>Thermodesulfovibrionaceae</taxon>
        <taxon>Thermodesulfovibrio</taxon>
    </lineage>
</organism>
<dbReference type="InterPro" id="IPR006016">
    <property type="entry name" value="UspA"/>
</dbReference>
<dbReference type="CDD" id="cd00293">
    <property type="entry name" value="USP-like"/>
    <property type="match status" value="2"/>
</dbReference>
<sequence length="278" mass="31679">MKIEKIFVAIDFKRSVNAILSYTIWSSKIMECKNIFLFHIMEYNLTPPAYLMPYINKEKNKIKDRLKELADRLTVFSLDVGIEVVFGRLIESIREVIKEENSLAIIGFKTYVTRPSTSERILKGLKIPVLVIKGEDFLDINPERIKISKILCPVDFSENSLRAFSLAKDVAIRCNADLLVVHVVPEHKVKGIIEEPEQIKKYVGYLKEEAEEKLLKLDKNLKYEVLSGIPSEEVLKKIKENDLIVVGFKGRSYAESVIIGSVAESVIKNSTKPILLIP</sequence>